<proteinExistence type="predicted"/>
<dbReference type="EMBL" id="BJVY01000046">
    <property type="protein sequence ID" value="GEL74341.1"/>
    <property type="molecule type" value="Genomic_DNA"/>
</dbReference>
<dbReference type="InterPro" id="IPR011765">
    <property type="entry name" value="Pept_M16_N"/>
</dbReference>
<evidence type="ECO:0000313" key="5">
    <source>
        <dbReference type="EMBL" id="SDD23295.1"/>
    </source>
</evidence>
<dbReference type="Pfam" id="PF00675">
    <property type="entry name" value="Peptidase_M16"/>
    <property type="match status" value="1"/>
</dbReference>
<dbReference type="PANTHER" id="PTHR11851">
    <property type="entry name" value="METALLOPROTEASE"/>
    <property type="match status" value="1"/>
</dbReference>
<dbReference type="EMBL" id="FNAJ01000001">
    <property type="protein sequence ID" value="SDD23295.1"/>
    <property type="molecule type" value="Genomic_DNA"/>
</dbReference>
<dbReference type="GO" id="GO:0046872">
    <property type="term" value="F:metal ion binding"/>
    <property type="evidence" value="ECO:0007669"/>
    <property type="project" value="InterPro"/>
</dbReference>
<protein>
    <submittedName>
        <fullName evidence="4">Peptidase M16</fullName>
    </submittedName>
    <submittedName>
        <fullName evidence="5">Predicted Zn-dependent peptidase</fullName>
    </submittedName>
</protein>
<sequence length="473" mass="51042">MTTHSIRTRLVAPALMVLGMLSAPAFAAAPAPAPTKEAPPAAAAPKPFKVPVRTQFKLDNGLEVSLLPYGDMPKVAIQLAIDTGNIHEKATETWLADLTGKLLSEGTTTRSAEQIAQAAAQLGGSLNIGTTMDQTYVGLEVLSESAPDAVALIADVIQNPAFPPAEVERVKGDLVREMAIYKSRPGTLADERLLQSLYGDHPYGRYFPPEAQLKGYTPEAVRAHYDANIGAARARLYVVGRFEPAPVEKAIRDAFTGWKAGAARLKNVPKQKVAKAVQFIDRPGSVQSTVRVAVKGLPPSSPDYVKQTVMNTLLGGYFSSRITANIREAKGYTYSPYSEVSTHLEDAYWVQNADVTTAVTGESLKEILKEVATLRKTPPPADELSAVQSYLAGSFLLQNASRNGIIYQLRFVDLHGLPDSYSQNYVQAVMAVTPEQVQQLAAKMLTREAMTFIVVGDQKVVAPQLKVVSPALK</sequence>
<reference evidence="4 7" key="2">
    <citation type="submission" date="2019-07" db="EMBL/GenBank/DDBJ databases">
        <title>Whole genome shotgun sequence of Myxococcus virescens NBRC 100334.</title>
        <authorList>
            <person name="Hosoyama A."/>
            <person name="Uohara A."/>
            <person name="Ohji S."/>
            <person name="Ichikawa N."/>
        </authorList>
    </citation>
    <scope>NUCLEOTIDE SEQUENCE [LARGE SCALE GENOMIC DNA]</scope>
    <source>
        <strain evidence="4 7">NBRC 100334</strain>
    </source>
</reference>
<gene>
    <name evidence="4" type="ORF">MVI01_61250</name>
    <name evidence="5" type="ORF">SAMN04488504_10147</name>
</gene>
<evidence type="ECO:0000259" key="3">
    <source>
        <dbReference type="Pfam" id="PF05193"/>
    </source>
</evidence>
<dbReference type="Proteomes" id="UP000198717">
    <property type="component" value="Unassembled WGS sequence"/>
</dbReference>
<feature type="domain" description="Peptidase M16 C-terminal" evidence="3">
    <location>
        <begin position="217"/>
        <end position="389"/>
    </location>
</feature>
<dbReference type="RefSeq" id="WP_090484172.1">
    <property type="nucleotide sequence ID" value="NZ_BJVY01000046.1"/>
</dbReference>
<dbReference type="Pfam" id="PF05193">
    <property type="entry name" value="Peptidase_M16_C"/>
    <property type="match status" value="1"/>
</dbReference>
<dbReference type="InterPro" id="IPR007863">
    <property type="entry name" value="Peptidase_M16_C"/>
</dbReference>
<keyword evidence="6" id="KW-1185">Reference proteome</keyword>
<organism evidence="4 7">
    <name type="scientific">Myxococcus virescens</name>
    <dbReference type="NCBI Taxonomy" id="83456"/>
    <lineage>
        <taxon>Bacteria</taxon>
        <taxon>Pseudomonadati</taxon>
        <taxon>Myxococcota</taxon>
        <taxon>Myxococcia</taxon>
        <taxon>Myxococcales</taxon>
        <taxon>Cystobacterineae</taxon>
        <taxon>Myxococcaceae</taxon>
        <taxon>Myxococcus</taxon>
    </lineage>
</organism>
<comment type="caution">
    <text evidence="4">The sequence shown here is derived from an EMBL/GenBank/DDBJ whole genome shotgun (WGS) entry which is preliminary data.</text>
</comment>
<reference evidence="5 6" key="1">
    <citation type="submission" date="2016-10" db="EMBL/GenBank/DDBJ databases">
        <authorList>
            <person name="Varghese N."/>
            <person name="Submissions S."/>
        </authorList>
    </citation>
    <scope>NUCLEOTIDE SEQUENCE [LARGE SCALE GENOMIC DNA]</scope>
    <source>
        <strain evidence="5 6">DSM 2260</strain>
    </source>
</reference>
<feature type="signal peptide" evidence="1">
    <location>
        <begin position="1"/>
        <end position="27"/>
    </location>
</feature>
<dbReference type="AlphaFoldDB" id="A0A511HL84"/>
<keyword evidence="1" id="KW-0732">Signal</keyword>
<feature type="chain" id="PRO_5023004009" evidence="1">
    <location>
        <begin position="28"/>
        <end position="473"/>
    </location>
</feature>
<dbReference type="Proteomes" id="UP000321224">
    <property type="component" value="Unassembled WGS sequence"/>
</dbReference>
<evidence type="ECO:0000313" key="7">
    <source>
        <dbReference type="Proteomes" id="UP000321224"/>
    </source>
</evidence>
<accession>A0A511HL84</accession>
<name>A0A511HL84_9BACT</name>
<feature type="domain" description="Peptidase M16 N-terminal" evidence="2">
    <location>
        <begin position="73"/>
        <end position="205"/>
    </location>
</feature>
<dbReference type="SUPFAM" id="SSF63411">
    <property type="entry name" value="LuxS/MPP-like metallohydrolase"/>
    <property type="match status" value="2"/>
</dbReference>
<dbReference type="InterPro" id="IPR011249">
    <property type="entry name" value="Metalloenz_LuxS/M16"/>
</dbReference>
<dbReference type="InterPro" id="IPR050361">
    <property type="entry name" value="MPP/UQCRC_Complex"/>
</dbReference>
<evidence type="ECO:0000256" key="1">
    <source>
        <dbReference type="SAM" id="SignalP"/>
    </source>
</evidence>
<evidence type="ECO:0000313" key="6">
    <source>
        <dbReference type="Proteomes" id="UP000198717"/>
    </source>
</evidence>
<dbReference type="PANTHER" id="PTHR11851:SF224">
    <property type="entry name" value="PROCESSING PROTEASE"/>
    <property type="match status" value="1"/>
</dbReference>
<dbReference type="Gene3D" id="3.30.830.10">
    <property type="entry name" value="Metalloenzyme, LuxS/M16 peptidase-like"/>
    <property type="match status" value="2"/>
</dbReference>
<evidence type="ECO:0000313" key="4">
    <source>
        <dbReference type="EMBL" id="GEL74341.1"/>
    </source>
</evidence>
<evidence type="ECO:0000259" key="2">
    <source>
        <dbReference type="Pfam" id="PF00675"/>
    </source>
</evidence>